<accession>A0ABY8C454</accession>
<keyword evidence="1" id="KW-0812">Transmembrane</keyword>
<keyword evidence="1" id="KW-1133">Transmembrane helix</keyword>
<protein>
    <recommendedName>
        <fullName evidence="4">TadE-like protein</fullName>
    </recommendedName>
</protein>
<evidence type="ECO:0000256" key="1">
    <source>
        <dbReference type="SAM" id="Phobius"/>
    </source>
</evidence>
<dbReference type="RefSeq" id="WP_315571589.1">
    <property type="nucleotide sequence ID" value="NZ_CP118868.1"/>
</dbReference>
<keyword evidence="1" id="KW-0472">Membrane</keyword>
<organism evidence="2 3">
    <name type="scientific">Amygdalobacter indicium</name>
    <dbReference type="NCBI Taxonomy" id="3029272"/>
    <lineage>
        <taxon>Bacteria</taxon>
        <taxon>Bacillati</taxon>
        <taxon>Bacillota</taxon>
        <taxon>Clostridia</taxon>
        <taxon>Eubacteriales</taxon>
        <taxon>Oscillospiraceae</taxon>
        <taxon>Amygdalobacter</taxon>
    </lineage>
</organism>
<sequence length="349" mass="39648">MLKQYCNGVKKVKLYRHKSEPGSFSIEAAVILPCALLFFFVLVLLVQMANYELLWHTAGNSACQELEAIVAAAGSFSQADMKQKLLGKLTARLPTQVTDRLLKFTDGMLSANYLLRRQSNLFQEMNGRSRNLNTRLITNFRAFISVNEAKHQIHYKSVYDYNLLLWRKKREFYYVVPLWNVYPLGTLGKSSTAGENKDEKNLTIWSKGNFARGDEFQSKYHANLPKNFPTINRFSGGVATSIKSIDLTNPNLEDDNYLSNRIGGLAQSLLSFAGYQGQNGNWPTIKAAEIKIRRLQLIVPENSPPAILEKVKNILRQYPGIEYEIITDEKSYKYVSEDPAEKGGNDRQN</sequence>
<reference evidence="2 3" key="1">
    <citation type="submission" date="2023-02" db="EMBL/GenBank/DDBJ databases">
        <title>Novel Oscillospiraceae bacterial genomes.</title>
        <authorList>
            <person name="Srinivasan S."/>
            <person name="Austin M.N."/>
            <person name="Fiedler T.L."/>
            <person name="Strenk S.M."/>
            <person name="Agnew K.J."/>
            <person name="Nagana Gowda G.A."/>
            <person name="Raftery D."/>
            <person name="Beamer M.A."/>
            <person name="Achilles S.L."/>
            <person name="Wiesenfeld H.C."/>
            <person name="Fredricks D.N."/>
            <person name="Hillier S.L."/>
        </authorList>
    </citation>
    <scope>NUCLEOTIDE SEQUENCE [LARGE SCALE GENOMIC DNA]</scope>
    <source>
        <strain evidence="2 3">CHIC02 1186E3-8</strain>
    </source>
</reference>
<name>A0ABY8C454_9FIRM</name>
<gene>
    <name evidence="2" type="ORF">PYS61_05985</name>
</gene>
<dbReference type="Proteomes" id="UP001220478">
    <property type="component" value="Chromosome"/>
</dbReference>
<proteinExistence type="predicted"/>
<dbReference type="EMBL" id="CP118868">
    <property type="protein sequence ID" value="WEG35472.1"/>
    <property type="molecule type" value="Genomic_DNA"/>
</dbReference>
<dbReference type="Gene3D" id="3.40.1350.110">
    <property type="match status" value="1"/>
</dbReference>
<evidence type="ECO:0000313" key="3">
    <source>
        <dbReference type="Proteomes" id="UP001220478"/>
    </source>
</evidence>
<evidence type="ECO:0008006" key="4">
    <source>
        <dbReference type="Google" id="ProtNLM"/>
    </source>
</evidence>
<keyword evidence="3" id="KW-1185">Reference proteome</keyword>
<feature type="transmembrane region" description="Helical" evidence="1">
    <location>
        <begin position="24"/>
        <end position="46"/>
    </location>
</feature>
<evidence type="ECO:0000313" key="2">
    <source>
        <dbReference type="EMBL" id="WEG35472.1"/>
    </source>
</evidence>